<name>A0AAW1YLM7_RUBAR</name>
<accession>A0AAW1YLM7</accession>
<feature type="compositionally biased region" description="Polar residues" evidence="2">
    <location>
        <begin position="50"/>
        <end position="59"/>
    </location>
</feature>
<sequence>MPSSISLRVNYCPVEFKISPDGLLLLEEEDASNFQQHDQAKAVDDAAASISGTNQNQPAQDEDAEFDAREPHGEGFTTELSNDPAMPTDIPQNSEQGVEAVIQETPLFSKNSEHAEVMDLKEPVVTKKRQEAELGPIQHSNLIANEDKRLQLQAGSRSQRIAQIDAEMRRLQELRDKEVEMRDQEKKLADR</sequence>
<dbReference type="Proteomes" id="UP001457282">
    <property type="component" value="Unassembled WGS sequence"/>
</dbReference>
<feature type="region of interest" description="Disordered" evidence="2">
    <location>
        <begin position="35"/>
        <end position="95"/>
    </location>
</feature>
<keyword evidence="1" id="KW-0175">Coiled coil</keyword>
<evidence type="ECO:0000313" key="3">
    <source>
        <dbReference type="EMBL" id="KAK9949553.1"/>
    </source>
</evidence>
<dbReference type="EMBL" id="JBEDUW010000001">
    <property type="protein sequence ID" value="KAK9949553.1"/>
    <property type="molecule type" value="Genomic_DNA"/>
</dbReference>
<reference evidence="3 4" key="1">
    <citation type="journal article" date="2023" name="G3 (Bethesda)">
        <title>A chromosome-length genome assembly and annotation of blackberry (Rubus argutus, cv. 'Hillquist').</title>
        <authorList>
            <person name="Bruna T."/>
            <person name="Aryal R."/>
            <person name="Dudchenko O."/>
            <person name="Sargent D.J."/>
            <person name="Mead D."/>
            <person name="Buti M."/>
            <person name="Cavallini A."/>
            <person name="Hytonen T."/>
            <person name="Andres J."/>
            <person name="Pham M."/>
            <person name="Weisz D."/>
            <person name="Mascagni F."/>
            <person name="Usai G."/>
            <person name="Natali L."/>
            <person name="Bassil N."/>
            <person name="Fernandez G.E."/>
            <person name="Lomsadze A."/>
            <person name="Armour M."/>
            <person name="Olukolu B."/>
            <person name="Poorten T."/>
            <person name="Britton C."/>
            <person name="Davik J."/>
            <person name="Ashrafi H."/>
            <person name="Aiden E.L."/>
            <person name="Borodovsky M."/>
            <person name="Worthington M."/>
        </authorList>
    </citation>
    <scope>NUCLEOTIDE SEQUENCE [LARGE SCALE GENOMIC DNA]</scope>
    <source>
        <strain evidence="3">PI 553951</strain>
    </source>
</reference>
<proteinExistence type="predicted"/>
<keyword evidence="4" id="KW-1185">Reference proteome</keyword>
<dbReference type="AlphaFoldDB" id="A0AAW1YLM7"/>
<organism evidence="3 4">
    <name type="scientific">Rubus argutus</name>
    <name type="common">Southern blackberry</name>
    <dbReference type="NCBI Taxonomy" id="59490"/>
    <lineage>
        <taxon>Eukaryota</taxon>
        <taxon>Viridiplantae</taxon>
        <taxon>Streptophyta</taxon>
        <taxon>Embryophyta</taxon>
        <taxon>Tracheophyta</taxon>
        <taxon>Spermatophyta</taxon>
        <taxon>Magnoliopsida</taxon>
        <taxon>eudicotyledons</taxon>
        <taxon>Gunneridae</taxon>
        <taxon>Pentapetalae</taxon>
        <taxon>rosids</taxon>
        <taxon>fabids</taxon>
        <taxon>Rosales</taxon>
        <taxon>Rosaceae</taxon>
        <taxon>Rosoideae</taxon>
        <taxon>Rosoideae incertae sedis</taxon>
        <taxon>Rubus</taxon>
    </lineage>
</organism>
<evidence type="ECO:0000256" key="2">
    <source>
        <dbReference type="SAM" id="MobiDB-lite"/>
    </source>
</evidence>
<protein>
    <submittedName>
        <fullName evidence="3">Uncharacterized protein</fullName>
    </submittedName>
</protein>
<evidence type="ECO:0000256" key="1">
    <source>
        <dbReference type="SAM" id="Coils"/>
    </source>
</evidence>
<comment type="caution">
    <text evidence="3">The sequence shown here is derived from an EMBL/GenBank/DDBJ whole genome shotgun (WGS) entry which is preliminary data.</text>
</comment>
<feature type="coiled-coil region" evidence="1">
    <location>
        <begin position="164"/>
        <end position="191"/>
    </location>
</feature>
<gene>
    <name evidence="3" type="ORF">M0R45_005070</name>
</gene>
<evidence type="ECO:0000313" key="4">
    <source>
        <dbReference type="Proteomes" id="UP001457282"/>
    </source>
</evidence>